<feature type="transmembrane region" description="Helical" evidence="6">
    <location>
        <begin position="98"/>
        <end position="119"/>
    </location>
</feature>
<dbReference type="Gene3D" id="1.20.1740.10">
    <property type="entry name" value="Amino acid/polyamine transporter I"/>
    <property type="match status" value="1"/>
</dbReference>
<reference evidence="8" key="2">
    <citation type="submission" date="2014-07" db="EMBL/GenBank/DDBJ databases">
        <authorList>
            <person name="Hull J."/>
        </authorList>
    </citation>
    <scope>NUCLEOTIDE SEQUENCE</scope>
</reference>
<dbReference type="GO" id="GO:0015171">
    <property type="term" value="F:amino acid transmembrane transporter activity"/>
    <property type="evidence" value="ECO:0007669"/>
    <property type="project" value="TreeGrafter"/>
</dbReference>
<gene>
    <name evidence="8" type="primary">SLC7A3_0</name>
    <name evidence="7" type="synonym">SLC7A3_2</name>
    <name evidence="8" type="ORF">CM83_44468</name>
    <name evidence="7" type="ORF">CM83_44474</name>
</gene>
<dbReference type="PIRSF" id="PIRSF006060">
    <property type="entry name" value="AA_transporter"/>
    <property type="match status" value="1"/>
</dbReference>
<sequence>MPHLRKETLWRVLGMMGRKKEFEYQEETELKRILNVLDLTFLGISSMVGMGVYIMVGDLATKVGPACVISFLIAGFACALSGVCYAEFAARIPCTGSAYAYSYITIGEFVAFVLGWNLALEMTIGTACLARAMSGYVDTTFFNGSIESFLETNVPMDVPSMASYADFFSFFLMMVFAALVCAGAKESTMLNNLFVGVNMTTIAVIIVLGVIHADFGNWSLPPSPAGGDGGFVPFGVSKVMEGAATCFYAYTGFDTVATTGNEAKNPKRSIPIALVSSILCAATVYGTLSLTFTLMWPYYDPELATGHPYPYVFAQLGLGWAKYLVGIGATCAVFGCMLSSTFGMSRIVYAIADDGLIFQSLSKINSRTRTPIRATVISGIFTGIVAVVFNTDQLVDMTSLGTLMAYTMVAICVLILRYEDPEMESIEEYSTRNFGSGTLNKVLNTPVTSPVPNEMTSTIVKASALLAVILALGIGSMIAFFSDLLTTEPAVMIVATLLAILFVAVVVVIGRQPQSKATLSFKVHPVPFLPIICIFFNVTDAQTQPQNMDAVQRLACDRPGYLLHLRDLAQQAEARPMRKEGRGKEKRKKYKTANQ</sequence>
<organism evidence="8">
    <name type="scientific">Lygus hesperus</name>
    <name type="common">Western plant bug</name>
    <dbReference type="NCBI Taxonomy" id="30085"/>
    <lineage>
        <taxon>Eukaryota</taxon>
        <taxon>Metazoa</taxon>
        <taxon>Ecdysozoa</taxon>
        <taxon>Arthropoda</taxon>
        <taxon>Hexapoda</taxon>
        <taxon>Insecta</taxon>
        <taxon>Pterygota</taxon>
        <taxon>Neoptera</taxon>
        <taxon>Paraneoptera</taxon>
        <taxon>Hemiptera</taxon>
        <taxon>Heteroptera</taxon>
        <taxon>Panheteroptera</taxon>
        <taxon>Cimicomorpha</taxon>
        <taxon>Miridae</taxon>
        <taxon>Mirini</taxon>
        <taxon>Lygus</taxon>
    </lineage>
</organism>
<feature type="compositionally biased region" description="Basic residues" evidence="5">
    <location>
        <begin position="584"/>
        <end position="595"/>
    </location>
</feature>
<dbReference type="PANTHER" id="PTHR43243">
    <property type="entry name" value="INNER MEMBRANE TRANSPORTER YGJI-RELATED"/>
    <property type="match status" value="1"/>
</dbReference>
<dbReference type="EMBL" id="GBHO01006193">
    <property type="protein sequence ID" value="JAG37411.1"/>
    <property type="molecule type" value="Transcribed_RNA"/>
</dbReference>
<feature type="transmembrane region" description="Helical" evidence="6">
    <location>
        <begin position="193"/>
        <end position="211"/>
    </location>
</feature>
<dbReference type="PANTHER" id="PTHR43243:SF105">
    <property type="entry name" value="CATIONIC AMINO ACID TRANSPORTER C-TERMINAL DOMAIN-CONTAINING PROTEIN"/>
    <property type="match status" value="1"/>
</dbReference>
<protein>
    <submittedName>
        <fullName evidence="8">Cationic amino acid transporter 3</fullName>
    </submittedName>
</protein>
<evidence type="ECO:0000256" key="3">
    <source>
        <dbReference type="ARBA" id="ARBA00022989"/>
    </source>
</evidence>
<feature type="transmembrane region" description="Helical" evidence="6">
    <location>
        <begin position="319"/>
        <end position="338"/>
    </location>
</feature>
<accession>A0A0A9YWL3</accession>
<dbReference type="AlphaFoldDB" id="A0A0A9YWL3"/>
<feature type="transmembrane region" description="Helical" evidence="6">
    <location>
        <begin position="397"/>
        <end position="416"/>
    </location>
</feature>
<feature type="transmembrane region" description="Helical" evidence="6">
    <location>
        <begin position="231"/>
        <end position="251"/>
    </location>
</feature>
<feature type="transmembrane region" description="Helical" evidence="6">
    <location>
        <begin position="36"/>
        <end position="56"/>
    </location>
</feature>
<feature type="region of interest" description="Disordered" evidence="5">
    <location>
        <begin position="573"/>
        <end position="595"/>
    </location>
</feature>
<evidence type="ECO:0000256" key="6">
    <source>
        <dbReference type="SAM" id="Phobius"/>
    </source>
</evidence>
<dbReference type="Pfam" id="PF13520">
    <property type="entry name" value="AA_permease_2"/>
    <property type="match status" value="1"/>
</dbReference>
<evidence type="ECO:0000256" key="1">
    <source>
        <dbReference type="ARBA" id="ARBA00004141"/>
    </source>
</evidence>
<name>A0A0A9YWL3_LYGHE</name>
<dbReference type="EMBL" id="GBHO01006192">
    <property type="protein sequence ID" value="JAG37412.1"/>
    <property type="molecule type" value="Transcribed_RNA"/>
</dbReference>
<feature type="transmembrane region" description="Helical" evidence="6">
    <location>
        <begin position="161"/>
        <end position="181"/>
    </location>
</feature>
<keyword evidence="4 6" id="KW-0472">Membrane</keyword>
<evidence type="ECO:0000256" key="4">
    <source>
        <dbReference type="ARBA" id="ARBA00023136"/>
    </source>
</evidence>
<feature type="transmembrane region" description="Helical" evidence="6">
    <location>
        <begin position="372"/>
        <end position="391"/>
    </location>
</feature>
<evidence type="ECO:0000256" key="5">
    <source>
        <dbReference type="SAM" id="MobiDB-lite"/>
    </source>
</evidence>
<dbReference type="InterPro" id="IPR002293">
    <property type="entry name" value="AA/rel_permease1"/>
</dbReference>
<evidence type="ECO:0000313" key="8">
    <source>
        <dbReference type="EMBL" id="JAG37412.1"/>
    </source>
</evidence>
<dbReference type="GO" id="GO:0005886">
    <property type="term" value="C:plasma membrane"/>
    <property type="evidence" value="ECO:0007669"/>
    <property type="project" value="TreeGrafter"/>
</dbReference>
<feature type="transmembrane region" description="Helical" evidence="6">
    <location>
        <begin position="490"/>
        <end position="510"/>
    </location>
</feature>
<proteinExistence type="predicted"/>
<feature type="transmembrane region" description="Helical" evidence="6">
    <location>
        <begin position="68"/>
        <end position="86"/>
    </location>
</feature>
<evidence type="ECO:0000313" key="7">
    <source>
        <dbReference type="EMBL" id="JAG37411.1"/>
    </source>
</evidence>
<keyword evidence="3 6" id="KW-1133">Transmembrane helix</keyword>
<feature type="transmembrane region" description="Helical" evidence="6">
    <location>
        <begin position="464"/>
        <end position="484"/>
    </location>
</feature>
<comment type="subcellular location">
    <subcellularLocation>
        <location evidence="1">Membrane</location>
        <topology evidence="1">Multi-pass membrane protein</topology>
    </subcellularLocation>
</comment>
<keyword evidence="2 6" id="KW-0812">Transmembrane</keyword>
<feature type="transmembrane region" description="Helical" evidence="6">
    <location>
        <begin position="272"/>
        <end position="299"/>
    </location>
</feature>
<evidence type="ECO:0000256" key="2">
    <source>
        <dbReference type="ARBA" id="ARBA00022692"/>
    </source>
</evidence>
<reference evidence="8" key="1">
    <citation type="journal article" date="2014" name="PLoS ONE">
        <title>Transcriptome-Based Identification of ABC Transporters in the Western Tarnished Plant Bug Lygus hesperus.</title>
        <authorList>
            <person name="Hull J.J."/>
            <person name="Chaney K."/>
            <person name="Geib S.M."/>
            <person name="Fabrick J.A."/>
            <person name="Brent C.S."/>
            <person name="Walsh D."/>
            <person name="Lavine L.C."/>
        </authorList>
    </citation>
    <scope>NUCLEOTIDE SEQUENCE</scope>
</reference>